<dbReference type="RefSeq" id="WP_183788836.1">
    <property type="nucleotide sequence ID" value="NZ_JACIDU010000001.1"/>
</dbReference>
<evidence type="ECO:0000256" key="1">
    <source>
        <dbReference type="SAM" id="Phobius"/>
    </source>
</evidence>
<keyword evidence="3" id="KW-1185">Reference proteome</keyword>
<feature type="transmembrane region" description="Helical" evidence="1">
    <location>
        <begin position="245"/>
        <end position="265"/>
    </location>
</feature>
<organism evidence="2 3">
    <name type="scientific">Allorhizobium borbori</name>
    <dbReference type="NCBI Taxonomy" id="485907"/>
    <lineage>
        <taxon>Bacteria</taxon>
        <taxon>Pseudomonadati</taxon>
        <taxon>Pseudomonadota</taxon>
        <taxon>Alphaproteobacteria</taxon>
        <taxon>Hyphomicrobiales</taxon>
        <taxon>Rhizobiaceae</taxon>
        <taxon>Rhizobium/Agrobacterium group</taxon>
        <taxon>Allorhizobium</taxon>
    </lineage>
</organism>
<dbReference type="Proteomes" id="UP000584824">
    <property type="component" value="Unassembled WGS sequence"/>
</dbReference>
<gene>
    <name evidence="2" type="ORF">GGQ66_000387</name>
</gene>
<evidence type="ECO:0000313" key="2">
    <source>
        <dbReference type="EMBL" id="MBB4101871.1"/>
    </source>
</evidence>
<sequence>MSSLARSLSAVSKSLILCLAVAVLLASIGGLKGASDVAVAALGLFVVLEWRNLPRLARLFSVGAVVAVAAVLLLKPDAAAQMIAAMRQSTTFACLLAMLGVLRYPARRSRLVAKAAAWLVTRKPRHAYTALSVGGHFLSLLFNVGILPLIGDMIRKAGGRFEEGQPGREMMLGGMRGMSLMTIWSPMGLGFAIVTTSTAGLDPVKFLFVAFAAAMALLAINCLTTEPVDAERPEEETAEAQALSVMPLLQITAACALLMVMTIVLHTILNVSFVVATILILPVFSVAWLLLEGEENHVSASQTLRTGLRGIFATLSDMRTEATFFAAATLIGAALTLFISAIPGWDSIAESRDLGLPILIFCLLAIPVTAAVAIPHTIVVVLVAQLFGHSPLGATHPMALALTLTIGWALAIAVSPISATTLITAAQAGVKSHIVGLVWNRRYVLIQTSVALLIVSATYVAGI</sequence>
<feature type="transmembrane region" description="Helical" evidence="1">
    <location>
        <begin position="399"/>
        <end position="423"/>
    </location>
</feature>
<keyword evidence="1" id="KW-0472">Membrane</keyword>
<feature type="transmembrane region" description="Helical" evidence="1">
    <location>
        <begin position="178"/>
        <end position="200"/>
    </location>
</feature>
<accession>A0A7W6P0I3</accession>
<name>A0A7W6P0I3_9HYPH</name>
<feature type="transmembrane region" description="Helical" evidence="1">
    <location>
        <begin position="322"/>
        <end position="342"/>
    </location>
</feature>
<feature type="transmembrane region" description="Helical" evidence="1">
    <location>
        <begin position="57"/>
        <end position="74"/>
    </location>
</feature>
<feature type="transmembrane region" description="Helical" evidence="1">
    <location>
        <begin position="354"/>
        <end position="387"/>
    </location>
</feature>
<feature type="transmembrane region" description="Helical" evidence="1">
    <location>
        <begin position="206"/>
        <end position="224"/>
    </location>
</feature>
<feature type="transmembrane region" description="Helical" evidence="1">
    <location>
        <begin position="126"/>
        <end position="150"/>
    </location>
</feature>
<reference evidence="2 3" key="1">
    <citation type="submission" date="2020-08" db="EMBL/GenBank/DDBJ databases">
        <title>Genomic Encyclopedia of Type Strains, Phase IV (KMG-IV): sequencing the most valuable type-strain genomes for metagenomic binning, comparative biology and taxonomic classification.</title>
        <authorList>
            <person name="Goeker M."/>
        </authorList>
    </citation>
    <scope>NUCLEOTIDE SEQUENCE [LARGE SCALE GENOMIC DNA]</scope>
    <source>
        <strain evidence="2 3">DSM 26385</strain>
    </source>
</reference>
<evidence type="ECO:0008006" key="4">
    <source>
        <dbReference type="Google" id="ProtNLM"/>
    </source>
</evidence>
<keyword evidence="1" id="KW-0812">Transmembrane</keyword>
<dbReference type="AlphaFoldDB" id="A0A7W6P0I3"/>
<evidence type="ECO:0000313" key="3">
    <source>
        <dbReference type="Proteomes" id="UP000584824"/>
    </source>
</evidence>
<protein>
    <recommendedName>
        <fullName evidence="4">H+/citrate symporter</fullName>
    </recommendedName>
</protein>
<feature type="transmembrane region" description="Helical" evidence="1">
    <location>
        <begin position="443"/>
        <end position="462"/>
    </location>
</feature>
<feature type="transmembrane region" description="Helical" evidence="1">
    <location>
        <begin position="86"/>
        <end position="106"/>
    </location>
</feature>
<feature type="transmembrane region" description="Helical" evidence="1">
    <location>
        <begin position="271"/>
        <end position="291"/>
    </location>
</feature>
<dbReference type="EMBL" id="JACIDU010000001">
    <property type="protein sequence ID" value="MBB4101871.1"/>
    <property type="molecule type" value="Genomic_DNA"/>
</dbReference>
<proteinExistence type="predicted"/>
<comment type="caution">
    <text evidence="2">The sequence shown here is derived from an EMBL/GenBank/DDBJ whole genome shotgun (WGS) entry which is preliminary data.</text>
</comment>
<keyword evidence="1" id="KW-1133">Transmembrane helix</keyword>